<name>A0ABU8TDM7_9PSEU</name>
<proteinExistence type="predicted"/>
<keyword evidence="2" id="KW-1133">Transmembrane helix</keyword>
<dbReference type="Proteomes" id="UP001364211">
    <property type="component" value="Unassembled WGS sequence"/>
</dbReference>
<protein>
    <submittedName>
        <fullName evidence="3">ATP-grasp enzyme</fullName>
    </submittedName>
</protein>
<evidence type="ECO:0000256" key="2">
    <source>
        <dbReference type="SAM" id="Phobius"/>
    </source>
</evidence>
<dbReference type="EMBL" id="JBBJUP010000027">
    <property type="protein sequence ID" value="MEJ8282054.1"/>
    <property type="molecule type" value="Genomic_DNA"/>
</dbReference>
<reference evidence="3 4" key="1">
    <citation type="submission" date="2024-03" db="EMBL/GenBank/DDBJ databases">
        <title>Draft genome sequence of Pseudonocardia sp. DW16-2.</title>
        <authorList>
            <person name="Duangmal K."/>
        </authorList>
    </citation>
    <scope>NUCLEOTIDE SEQUENCE [LARGE SCALE GENOMIC DNA]</scope>
    <source>
        <strain evidence="3 4">DW16-2</strain>
    </source>
</reference>
<feature type="region of interest" description="Disordered" evidence="1">
    <location>
        <begin position="1"/>
        <end position="31"/>
    </location>
</feature>
<gene>
    <name evidence="3" type="ORF">WJX68_24195</name>
</gene>
<organism evidence="3 4">
    <name type="scientific">Pseudonocardia spirodelae</name>
    <dbReference type="NCBI Taxonomy" id="3133431"/>
    <lineage>
        <taxon>Bacteria</taxon>
        <taxon>Bacillati</taxon>
        <taxon>Actinomycetota</taxon>
        <taxon>Actinomycetes</taxon>
        <taxon>Pseudonocardiales</taxon>
        <taxon>Pseudonocardiaceae</taxon>
        <taxon>Pseudonocardia</taxon>
    </lineage>
</organism>
<comment type="caution">
    <text evidence="3">The sequence shown here is derived from an EMBL/GenBank/DDBJ whole genome shotgun (WGS) entry which is preliminary data.</text>
</comment>
<evidence type="ECO:0000256" key="1">
    <source>
        <dbReference type="SAM" id="MobiDB-lite"/>
    </source>
</evidence>
<dbReference type="RefSeq" id="WP_340295095.1">
    <property type="nucleotide sequence ID" value="NZ_JBBJUP010000027.1"/>
</dbReference>
<dbReference type="Gene3D" id="3.30.470.20">
    <property type="entry name" value="ATP-grasp fold, B domain"/>
    <property type="match status" value="1"/>
</dbReference>
<evidence type="ECO:0000313" key="3">
    <source>
        <dbReference type="EMBL" id="MEJ8282054.1"/>
    </source>
</evidence>
<keyword evidence="2" id="KW-0472">Membrane</keyword>
<evidence type="ECO:0000313" key="4">
    <source>
        <dbReference type="Proteomes" id="UP001364211"/>
    </source>
</evidence>
<keyword evidence="4" id="KW-1185">Reference proteome</keyword>
<dbReference type="SUPFAM" id="SSF56059">
    <property type="entry name" value="Glutathione synthetase ATP-binding domain-like"/>
    <property type="match status" value="1"/>
</dbReference>
<keyword evidence="2" id="KW-0812">Transmembrane</keyword>
<sequence>MSRTTAPRGRARSGPAPAGRHRTPPAGAGAARRTAGLLAGGVVALVAAGLAGRALGRGPDGGPPGGATTRARTAGALALLTAALPADLALTGAAALAGLARRRPPARPARRLTVLLSGGKMTKALALARAFHRAGHRVVLVEQARYRLSGHRFSRAVDAFHVVPAPDAPGYAEALAEVARREGADVYVPVCSPVASWYDADARRLLEPSCSVVHPDADVVAMLDDKHRFTATAAGFGLPVPAARRISDPQQVIDHDFAATPGRTWILKSLAYDPVRRRDLTPLPRPTPRETAEFVRSLPISADNPWILQEFVAGTEYCTHATVRDGRVRLYCCCPSSSFQLNYEMVDHPVIEDWVRRFCGELGVTGQLSFDFIEEPGGRVVAIECNPRTHSAITLFYDHPGLAASYLEAGPDTVLPTAASRPTYWLHHELGLLLADPRSWRERLRIVTRGKEALLDVDDPLPFLLVPHLQIASLLWRSLLRGTPWVTIDVNIGKLVEPAGD</sequence>
<feature type="compositionally biased region" description="Low complexity" evidence="1">
    <location>
        <begin position="14"/>
        <end position="31"/>
    </location>
</feature>
<accession>A0ABU8TDM7</accession>
<dbReference type="Gene3D" id="3.40.50.20">
    <property type="match status" value="1"/>
</dbReference>
<feature type="transmembrane region" description="Helical" evidence="2">
    <location>
        <begin position="76"/>
        <end position="100"/>
    </location>
</feature>